<dbReference type="Proteomes" id="UP000033123">
    <property type="component" value="Chromosome"/>
</dbReference>
<dbReference type="HOGENOM" id="CLU_1363666_0_0_2"/>
<sequence>MSLKVENIKKLMGWCPNAREFESRRHISLENFGSDIPDRAKGENGDLKNPGWLRKLSTRTLLISTSFTFVYFLELNQIGMNRIFLLAGSFSYLLLRIFFWKAITQSRDELVKCQVIEYSIKKRIIRFAITYAVCFLIYLYLNLKGQELDLQAMFSFVGGVLVWAWLGYFQLIYWERKNHKTIYFDKGYGKWKNSYIIRERK</sequence>
<dbReference type="KEGG" id="msj:MSSAC_4319"/>
<dbReference type="EMBL" id="CP009508">
    <property type="protein sequence ID" value="AKB38909.1"/>
    <property type="molecule type" value="Genomic_DNA"/>
</dbReference>
<keyword evidence="1" id="KW-0812">Transmembrane</keyword>
<gene>
    <name evidence="2" type="ORF">MSSAC_4319</name>
</gene>
<evidence type="ECO:0000256" key="1">
    <source>
        <dbReference type="SAM" id="Phobius"/>
    </source>
</evidence>
<dbReference type="STRING" id="1434118.MSSAC_4319"/>
<feature type="transmembrane region" description="Helical" evidence="1">
    <location>
        <begin position="79"/>
        <end position="103"/>
    </location>
</feature>
<protein>
    <recommendedName>
        <fullName evidence="4">DUF1673 domain-containing protein</fullName>
    </recommendedName>
</protein>
<dbReference type="GeneID" id="24874061"/>
<feature type="transmembrane region" description="Helical" evidence="1">
    <location>
        <begin position="153"/>
        <end position="174"/>
    </location>
</feature>
<keyword evidence="1" id="KW-0472">Membrane</keyword>
<dbReference type="PATRIC" id="fig|1434118.4.peg.5535"/>
<feature type="transmembrane region" description="Helical" evidence="1">
    <location>
        <begin position="56"/>
        <end position="73"/>
    </location>
</feature>
<dbReference type="InterPro" id="IPR012874">
    <property type="entry name" value="DUF1673_METspp"/>
</dbReference>
<proteinExistence type="predicted"/>
<feature type="transmembrane region" description="Helical" evidence="1">
    <location>
        <begin position="124"/>
        <end position="141"/>
    </location>
</feature>
<dbReference type="Pfam" id="PF07895">
    <property type="entry name" value="DUF1673"/>
    <property type="match status" value="1"/>
</dbReference>
<accession>A0A0E3PUW5</accession>
<evidence type="ECO:0008006" key="4">
    <source>
        <dbReference type="Google" id="ProtNLM"/>
    </source>
</evidence>
<evidence type="ECO:0000313" key="3">
    <source>
        <dbReference type="Proteomes" id="UP000033123"/>
    </source>
</evidence>
<evidence type="ECO:0000313" key="2">
    <source>
        <dbReference type="EMBL" id="AKB38909.1"/>
    </source>
</evidence>
<keyword evidence="1" id="KW-1133">Transmembrane helix</keyword>
<dbReference type="RefSeq" id="WP_048185394.1">
    <property type="nucleotide sequence ID" value="NZ_CP009508.1"/>
</dbReference>
<organism evidence="2 3">
    <name type="scientific">Methanosarcina siciliae C2J</name>
    <dbReference type="NCBI Taxonomy" id="1434118"/>
    <lineage>
        <taxon>Archaea</taxon>
        <taxon>Methanobacteriati</taxon>
        <taxon>Methanobacteriota</taxon>
        <taxon>Stenosarchaea group</taxon>
        <taxon>Methanomicrobia</taxon>
        <taxon>Methanosarcinales</taxon>
        <taxon>Methanosarcinaceae</taxon>
        <taxon>Methanosarcina</taxon>
    </lineage>
</organism>
<name>A0A0E3PUW5_9EURY</name>
<dbReference type="AlphaFoldDB" id="A0A0E3PUW5"/>
<reference evidence="2 3" key="1">
    <citation type="submission" date="2014-07" db="EMBL/GenBank/DDBJ databases">
        <title>Methanogenic archaea and the global carbon cycle.</title>
        <authorList>
            <person name="Henriksen J.R."/>
            <person name="Luke J."/>
            <person name="Reinhart S."/>
            <person name="Benedict M.N."/>
            <person name="Youngblut N.D."/>
            <person name="Metcalf M.E."/>
            <person name="Whitaker R.J."/>
            <person name="Metcalf W.W."/>
        </authorList>
    </citation>
    <scope>NUCLEOTIDE SEQUENCE [LARGE SCALE GENOMIC DNA]</scope>
    <source>
        <strain evidence="2 3">C2J</strain>
    </source>
</reference>